<dbReference type="Proteomes" id="UP000251314">
    <property type="component" value="Unassembled WGS sequence"/>
</dbReference>
<accession>A0A329STL1</accession>
<reference evidence="1 2" key="1">
    <citation type="submission" date="2018-01" db="EMBL/GenBank/DDBJ databases">
        <title>Draft genome of the strawberry crown rot pathogen Phytophthora cactorum.</title>
        <authorList>
            <person name="Armitage A.D."/>
            <person name="Lysoe E."/>
            <person name="Nellist C.F."/>
            <person name="Harrison R.J."/>
            <person name="Brurberg M.B."/>
        </authorList>
    </citation>
    <scope>NUCLEOTIDE SEQUENCE [LARGE SCALE GENOMIC DNA]</scope>
    <source>
        <strain evidence="1 2">10300</strain>
    </source>
</reference>
<dbReference type="VEuPathDB" id="FungiDB:PC110_g4720"/>
<protein>
    <submittedName>
        <fullName evidence="1">Uncharacterized protein</fullName>
    </submittedName>
</protein>
<comment type="caution">
    <text evidence="1">The sequence shown here is derived from an EMBL/GenBank/DDBJ whole genome shotgun (WGS) entry which is preliminary data.</text>
</comment>
<dbReference type="AlphaFoldDB" id="A0A329STL1"/>
<name>A0A329STL1_9STRA</name>
<organism evidence="1 2">
    <name type="scientific">Phytophthora cactorum</name>
    <dbReference type="NCBI Taxonomy" id="29920"/>
    <lineage>
        <taxon>Eukaryota</taxon>
        <taxon>Sar</taxon>
        <taxon>Stramenopiles</taxon>
        <taxon>Oomycota</taxon>
        <taxon>Peronosporomycetes</taxon>
        <taxon>Peronosporales</taxon>
        <taxon>Peronosporaceae</taxon>
        <taxon>Phytophthora</taxon>
    </lineage>
</organism>
<dbReference type="EMBL" id="MJFZ01000075">
    <property type="protein sequence ID" value="RAW39068.1"/>
    <property type="molecule type" value="Genomic_DNA"/>
</dbReference>
<evidence type="ECO:0000313" key="1">
    <source>
        <dbReference type="EMBL" id="RAW39068.1"/>
    </source>
</evidence>
<sequence>MLSQKGKPATTTSEQKHSARLTAVCTVCVDGRKLLLFILSSEPGGTIEQNDTLILVLTLWSEEDAVDPGLRTIARVLCRLDPVTKKGKLLMLEFGSRGNSTLKEMNRLDVLRMKQKAAESQSSTPVCDVQPVHARDIRRMENALSSSNEPSIVVRMQAMFFSAGTCRFPVTTQALRAD</sequence>
<dbReference type="OrthoDB" id="167437at2759"/>
<evidence type="ECO:0000313" key="2">
    <source>
        <dbReference type="Proteomes" id="UP000251314"/>
    </source>
</evidence>
<proteinExistence type="predicted"/>
<keyword evidence="2" id="KW-1185">Reference proteome</keyword>
<gene>
    <name evidence="1" type="ORF">PC110_g4720</name>
</gene>